<name>A0A8H5IJJ6_9HYPO</name>
<comment type="caution">
    <text evidence="2">The sequence shown here is derived from an EMBL/GenBank/DDBJ whole genome shotgun (WGS) entry which is preliminary data.</text>
</comment>
<dbReference type="AlphaFoldDB" id="A0A8H5IJJ6"/>
<reference evidence="2 3" key="1">
    <citation type="submission" date="2020-05" db="EMBL/GenBank/DDBJ databases">
        <title>Identification and distribution of gene clusters putatively required for synthesis of sphingolipid metabolism inhibitors in phylogenetically diverse species of the filamentous fungus Fusarium.</title>
        <authorList>
            <person name="Kim H.-S."/>
            <person name="Busman M."/>
            <person name="Brown D.W."/>
            <person name="Divon H."/>
            <person name="Uhlig S."/>
            <person name="Proctor R.H."/>
        </authorList>
    </citation>
    <scope>NUCLEOTIDE SEQUENCE [LARGE SCALE GENOMIC DNA]</scope>
    <source>
        <strain evidence="2 3">NRRL 53147</strain>
    </source>
</reference>
<sequence>MPSPHYIKVPRGDGPSPDTQQEAASSSEQMKNWLREGHKHMPWHNIDSIEPASDTQGKSEVNVAPSETPATQGSNK</sequence>
<feature type="region of interest" description="Disordered" evidence="1">
    <location>
        <begin position="1"/>
        <end position="76"/>
    </location>
</feature>
<evidence type="ECO:0000256" key="1">
    <source>
        <dbReference type="SAM" id="MobiDB-lite"/>
    </source>
</evidence>
<keyword evidence="3" id="KW-1185">Reference proteome</keyword>
<organism evidence="2 3">
    <name type="scientific">Fusarium mexicanum</name>
    <dbReference type="NCBI Taxonomy" id="751941"/>
    <lineage>
        <taxon>Eukaryota</taxon>
        <taxon>Fungi</taxon>
        <taxon>Dikarya</taxon>
        <taxon>Ascomycota</taxon>
        <taxon>Pezizomycotina</taxon>
        <taxon>Sordariomycetes</taxon>
        <taxon>Hypocreomycetidae</taxon>
        <taxon>Hypocreales</taxon>
        <taxon>Nectriaceae</taxon>
        <taxon>Fusarium</taxon>
        <taxon>Fusarium fujikuroi species complex</taxon>
    </lineage>
</organism>
<dbReference type="Proteomes" id="UP000522262">
    <property type="component" value="Unassembled WGS sequence"/>
</dbReference>
<proteinExistence type="predicted"/>
<dbReference type="EMBL" id="JAAOAM010000220">
    <property type="protein sequence ID" value="KAF5538365.1"/>
    <property type="molecule type" value="Genomic_DNA"/>
</dbReference>
<evidence type="ECO:0000313" key="3">
    <source>
        <dbReference type="Proteomes" id="UP000522262"/>
    </source>
</evidence>
<protein>
    <submittedName>
        <fullName evidence="2">Uncharacterized protein</fullName>
    </submittedName>
</protein>
<evidence type="ECO:0000313" key="2">
    <source>
        <dbReference type="EMBL" id="KAF5538365.1"/>
    </source>
</evidence>
<gene>
    <name evidence="2" type="ORF">FMEXI_9463</name>
</gene>
<accession>A0A8H5IJJ6</accession>
<feature type="compositionally biased region" description="Polar residues" evidence="1">
    <location>
        <begin position="17"/>
        <end position="30"/>
    </location>
</feature>